<dbReference type="GeneID" id="112494231"/>
<organism evidence="1 2">
    <name type="scientific">Cephus cinctus</name>
    <name type="common">Wheat stem sawfly</name>
    <dbReference type="NCBI Taxonomy" id="211228"/>
    <lineage>
        <taxon>Eukaryota</taxon>
        <taxon>Metazoa</taxon>
        <taxon>Ecdysozoa</taxon>
        <taxon>Arthropoda</taxon>
        <taxon>Hexapoda</taxon>
        <taxon>Insecta</taxon>
        <taxon>Pterygota</taxon>
        <taxon>Neoptera</taxon>
        <taxon>Endopterygota</taxon>
        <taxon>Hymenoptera</taxon>
        <taxon>Cephoidea</taxon>
        <taxon>Cephidae</taxon>
        <taxon>Cephus</taxon>
    </lineage>
</organism>
<dbReference type="Proteomes" id="UP000694920">
    <property type="component" value="Unplaced"/>
</dbReference>
<evidence type="ECO:0000313" key="2">
    <source>
        <dbReference type="RefSeq" id="XP_024939972.1"/>
    </source>
</evidence>
<gene>
    <name evidence="2" type="primary">LOC112494231</name>
</gene>
<name>A0AAJ7RFF7_CEPCN</name>
<keyword evidence="1" id="KW-1185">Reference proteome</keyword>
<protein>
    <submittedName>
        <fullName evidence="2">Uncharacterized protein LOC112494231 isoform X3</fullName>
    </submittedName>
</protein>
<evidence type="ECO:0000313" key="1">
    <source>
        <dbReference type="Proteomes" id="UP000694920"/>
    </source>
</evidence>
<sequence>MALEIHIDVYAERDFVRPKLMLAAVQGDFSVPSLTSDALRNSNRNLLQKTDAVVPEEELKIIMKTKPLSSQRKTVHLL</sequence>
<dbReference type="AlphaFoldDB" id="A0AAJ7RFF7"/>
<dbReference type="RefSeq" id="XP_024939972.1">
    <property type="nucleotide sequence ID" value="XM_025084204.1"/>
</dbReference>
<accession>A0AAJ7RFF7</accession>
<proteinExistence type="predicted"/>
<reference evidence="2" key="1">
    <citation type="submission" date="2025-08" db="UniProtKB">
        <authorList>
            <consortium name="RefSeq"/>
        </authorList>
    </citation>
    <scope>IDENTIFICATION</scope>
</reference>